<dbReference type="GO" id="GO:0034727">
    <property type="term" value="P:piecemeal microautophagy of the nucleus"/>
    <property type="evidence" value="ECO:0007669"/>
    <property type="project" value="TreeGrafter"/>
</dbReference>
<protein>
    <recommendedName>
        <fullName evidence="3 10">Autophagy-related protein 9</fullName>
    </recommendedName>
</protein>
<keyword evidence="8 10" id="KW-0445">Lipid transport</keyword>
<feature type="transmembrane region" description="Helical" evidence="10">
    <location>
        <begin position="395"/>
        <end position="413"/>
    </location>
</feature>
<evidence type="ECO:0000256" key="9">
    <source>
        <dbReference type="ARBA" id="ARBA00023136"/>
    </source>
</evidence>
<keyword evidence="13" id="KW-1185">Reference proteome</keyword>
<name>A0AAW1RI42_9CHLO</name>
<reference evidence="12 13" key="1">
    <citation type="journal article" date="2024" name="Nat. Commun.">
        <title>Phylogenomics reveals the evolutionary origins of lichenization in chlorophyte algae.</title>
        <authorList>
            <person name="Puginier C."/>
            <person name="Libourel C."/>
            <person name="Otte J."/>
            <person name="Skaloud P."/>
            <person name="Haon M."/>
            <person name="Grisel S."/>
            <person name="Petersen M."/>
            <person name="Berrin J.G."/>
            <person name="Delaux P.M."/>
            <person name="Dal Grande F."/>
            <person name="Keller J."/>
        </authorList>
    </citation>
    <scope>NUCLEOTIDE SEQUENCE [LARGE SCALE GENOMIC DNA]</scope>
    <source>
        <strain evidence="12 13">SAG 2145</strain>
    </source>
</reference>
<keyword evidence="6 10" id="KW-1133">Transmembrane helix</keyword>
<feature type="transmembrane region" description="Helical" evidence="10">
    <location>
        <begin position="278"/>
        <end position="298"/>
    </location>
</feature>
<accession>A0AAW1RI42</accession>
<comment type="function">
    <text evidence="10">Phospholipid scramblase involved in autophagy. Cycles between the preautophagosomal structure/phagophore assembly site (PAS) and the cytoplasmic vesicle pool and supplies membrane for the growing autophagosome. Lipid scramblase activity plays a key role in preautophagosomal structure/phagophore assembly by distributing the phospholipids that arrive through ATG2 from the cytoplasmic to the luminal leaflet of the bilayer, thereby driving autophagosomal membrane expansion.</text>
</comment>
<dbReference type="Pfam" id="PF04109">
    <property type="entry name" value="ATG9"/>
    <property type="match status" value="1"/>
</dbReference>
<evidence type="ECO:0000256" key="7">
    <source>
        <dbReference type="ARBA" id="ARBA00023006"/>
    </source>
</evidence>
<evidence type="ECO:0000256" key="10">
    <source>
        <dbReference type="RuleBase" id="RU364027"/>
    </source>
</evidence>
<feature type="transmembrane region" description="Helical" evidence="10">
    <location>
        <begin position="363"/>
        <end position="386"/>
    </location>
</feature>
<proteinExistence type="inferred from homology"/>
<evidence type="ECO:0000256" key="1">
    <source>
        <dbReference type="ARBA" id="ARBA00004511"/>
    </source>
</evidence>
<feature type="transmembrane region" description="Helical" evidence="10">
    <location>
        <begin position="121"/>
        <end position="139"/>
    </location>
</feature>
<feature type="compositionally biased region" description="Low complexity" evidence="11">
    <location>
        <begin position="967"/>
        <end position="979"/>
    </location>
</feature>
<keyword evidence="4 10" id="KW-0813">Transport</keyword>
<dbReference type="Proteomes" id="UP001438707">
    <property type="component" value="Unassembled WGS sequence"/>
</dbReference>
<comment type="subcellular location">
    <subcellularLocation>
        <location evidence="1 10">Preautophagosomal structure membrane</location>
        <topology evidence="1 10">Multi-pass membrane protein</topology>
    </subcellularLocation>
</comment>
<dbReference type="GO" id="GO:0000422">
    <property type="term" value="P:autophagy of mitochondrion"/>
    <property type="evidence" value="ECO:0007669"/>
    <property type="project" value="TreeGrafter"/>
</dbReference>
<dbReference type="GO" id="GO:0034045">
    <property type="term" value="C:phagophore assembly site membrane"/>
    <property type="evidence" value="ECO:0007669"/>
    <property type="project" value="UniProtKB-SubCell"/>
</dbReference>
<feature type="compositionally biased region" description="Basic and acidic residues" evidence="11">
    <location>
        <begin position="698"/>
        <end position="718"/>
    </location>
</feature>
<keyword evidence="5 10" id="KW-0812">Transmembrane</keyword>
<evidence type="ECO:0000313" key="13">
    <source>
        <dbReference type="Proteomes" id="UP001438707"/>
    </source>
</evidence>
<dbReference type="GO" id="GO:0006869">
    <property type="term" value="P:lipid transport"/>
    <property type="evidence" value="ECO:0007669"/>
    <property type="project" value="UniProtKB-KW"/>
</dbReference>
<organism evidence="12 13">
    <name type="scientific">Apatococcus lobatus</name>
    <dbReference type="NCBI Taxonomy" id="904363"/>
    <lineage>
        <taxon>Eukaryota</taxon>
        <taxon>Viridiplantae</taxon>
        <taxon>Chlorophyta</taxon>
        <taxon>core chlorophytes</taxon>
        <taxon>Trebouxiophyceae</taxon>
        <taxon>Chlorellales</taxon>
        <taxon>Chlorellaceae</taxon>
        <taxon>Apatococcus</taxon>
    </lineage>
</organism>
<dbReference type="GO" id="GO:0034497">
    <property type="term" value="P:protein localization to phagophore assembly site"/>
    <property type="evidence" value="ECO:0007669"/>
    <property type="project" value="TreeGrafter"/>
</dbReference>
<evidence type="ECO:0000256" key="11">
    <source>
        <dbReference type="SAM" id="MobiDB-lite"/>
    </source>
</evidence>
<dbReference type="EMBL" id="JALJOS010000010">
    <property type="protein sequence ID" value="KAK9833760.1"/>
    <property type="molecule type" value="Genomic_DNA"/>
</dbReference>
<feature type="region of interest" description="Disordered" evidence="11">
    <location>
        <begin position="754"/>
        <end position="785"/>
    </location>
</feature>
<evidence type="ECO:0000256" key="4">
    <source>
        <dbReference type="ARBA" id="ARBA00022448"/>
    </source>
</evidence>
<dbReference type="PANTHER" id="PTHR13038:SF10">
    <property type="entry name" value="AUTOPHAGY-RELATED PROTEIN 9"/>
    <property type="match status" value="1"/>
</dbReference>
<dbReference type="GO" id="GO:0005776">
    <property type="term" value="C:autophagosome"/>
    <property type="evidence" value="ECO:0007669"/>
    <property type="project" value="TreeGrafter"/>
</dbReference>
<keyword evidence="7 10" id="KW-0072">Autophagy</keyword>
<feature type="compositionally biased region" description="Polar residues" evidence="11">
    <location>
        <begin position="982"/>
        <end position="1004"/>
    </location>
</feature>
<evidence type="ECO:0000256" key="3">
    <source>
        <dbReference type="ARBA" id="ARBA00018074"/>
    </source>
</evidence>
<dbReference type="GO" id="GO:0061709">
    <property type="term" value="P:reticulophagy"/>
    <property type="evidence" value="ECO:0007669"/>
    <property type="project" value="TreeGrafter"/>
</dbReference>
<sequence>MQDSSSISNDFAYEALPRLSEEAAVNPELLGRESYEWSAIANLDHFFTRIYRYYEEKGFSTIATARICNLLALGFTVCFSGFLLMVVDWHGVLHAACLFENTCEIQEVGIVKDPWGGPWTAWKMLCVIYLLLFSAYWLYNLVHVCAELKTAADIHQFTTTKLGLSERQLQTVSWPNIARRLVEVQNTTRLSLVRDLTEHDVVSRIMRKENYLIGMLNRGVLALNVPTPGMRKRFMLTQTLEWNLQWCLFDCMFDERFRIRRDFLYSPVALQRRFRRMALCNLLVSPFLIVFLLIYFFMRNAERFYHQPSSIGARRWSPLAGWRLREFNELPHYIEHRLNASHKAAEKYISQFPSPGLSAAAKLVSYVAGSFCALFIFLAFCDAVLLERPLYGQNLVWWTGILGVILAISRAFIIERGQACEPELALLEVVAHTHWLPRHWRGRAHTQEVHDQFQQLFPFKVLLFLEEMASIILTPFVLYFSLPKCAPAILDFVRNFTTHVEGVGDICSLAAFDFRHHGNSKYGSPFHCAKTKRSRQGKMEKSFLSFAATYSTWEPDAAAKRMLASLNMQSGPHLHGLPDHAPHLLGPGAVGARLGGWNVTEAAATSLHGARQVGRGGTGQAVGGWGALSLFRSAELPGHGGTGASGSQALASTGLLSDDDRLAAGHMQLQTFYEDRQRQALQSPCPPSPPQDDPDSTDDPHSTAHDRSSALLVDRPDASDTSYPEPHHTINVAEGVSAVHTPSNVVRPILQQNRASSASLPDQSQSSHGSGLAEARSGTRCPEPTSAQHYWKSNLMLRASQKTTSLLRIMGSLGAAWQDWSNIQKLRVRLPDDLDIEDAVHGDEIACSELHSWALGHGNPSAYTVAAGTGHVLLLKWLAAQQSTLQATSVGSAEDQGLFETQSATFAAAIGGHLDVLQWQAAQGALTSELLGQAGVLAASQGHGPTGIWIAQHWPSLHAPDPQPMDTTGAAATAAAAAADISSKTSRPGTQRSWRAQYSAAAST</sequence>
<comment type="caution">
    <text evidence="12">The sequence shown here is derived from an EMBL/GenBank/DDBJ whole genome shotgun (WGS) entry which is preliminary data.</text>
</comment>
<feature type="region of interest" description="Disordered" evidence="11">
    <location>
        <begin position="956"/>
        <end position="1004"/>
    </location>
</feature>
<dbReference type="InterPro" id="IPR007241">
    <property type="entry name" value="Autophagy-rel_prot_9"/>
</dbReference>
<dbReference type="PANTHER" id="PTHR13038">
    <property type="entry name" value="APG9 AUTOPHAGY 9"/>
    <property type="match status" value="1"/>
</dbReference>
<evidence type="ECO:0000256" key="6">
    <source>
        <dbReference type="ARBA" id="ARBA00022989"/>
    </source>
</evidence>
<evidence type="ECO:0000313" key="12">
    <source>
        <dbReference type="EMBL" id="KAK9833760.1"/>
    </source>
</evidence>
<keyword evidence="9 10" id="KW-0472">Membrane</keyword>
<gene>
    <name evidence="12" type="ORF">WJX74_005152</name>
</gene>
<evidence type="ECO:0000256" key="8">
    <source>
        <dbReference type="ARBA" id="ARBA00023055"/>
    </source>
</evidence>
<feature type="region of interest" description="Disordered" evidence="11">
    <location>
        <begin position="676"/>
        <end position="728"/>
    </location>
</feature>
<evidence type="ECO:0000256" key="2">
    <source>
        <dbReference type="ARBA" id="ARBA00006185"/>
    </source>
</evidence>
<comment type="similarity">
    <text evidence="2 10">Belongs to the ATG9 family.</text>
</comment>
<feature type="transmembrane region" description="Helical" evidence="10">
    <location>
        <begin position="67"/>
        <end position="87"/>
    </location>
</feature>
<feature type="compositionally biased region" description="Low complexity" evidence="11">
    <location>
        <begin position="755"/>
        <end position="767"/>
    </location>
</feature>
<dbReference type="AlphaFoldDB" id="A0AAW1RI42"/>
<evidence type="ECO:0000256" key="5">
    <source>
        <dbReference type="ARBA" id="ARBA00022692"/>
    </source>
</evidence>